<keyword evidence="1" id="KW-1133">Transmembrane helix</keyword>
<evidence type="ECO:0000313" key="2">
    <source>
        <dbReference type="EMBL" id="KAH8037612.1"/>
    </source>
</evidence>
<keyword evidence="3" id="KW-1185">Reference proteome</keyword>
<dbReference type="Proteomes" id="UP000821866">
    <property type="component" value="Chromosome 10"/>
</dbReference>
<keyword evidence="1" id="KW-0812">Transmembrane</keyword>
<proteinExistence type="predicted"/>
<keyword evidence="1" id="KW-0472">Membrane</keyword>
<reference evidence="2" key="1">
    <citation type="journal article" date="2020" name="Cell">
        <title>Large-Scale Comparative Analyses of Tick Genomes Elucidate Their Genetic Diversity and Vector Capacities.</title>
        <authorList>
            <consortium name="Tick Genome and Microbiome Consortium (TIGMIC)"/>
            <person name="Jia N."/>
            <person name="Wang J."/>
            <person name="Shi W."/>
            <person name="Du L."/>
            <person name="Sun Y."/>
            <person name="Zhan W."/>
            <person name="Jiang J.F."/>
            <person name="Wang Q."/>
            <person name="Zhang B."/>
            <person name="Ji P."/>
            <person name="Bell-Sakyi L."/>
            <person name="Cui X.M."/>
            <person name="Yuan T.T."/>
            <person name="Jiang B.G."/>
            <person name="Yang W.F."/>
            <person name="Lam T.T."/>
            <person name="Chang Q.C."/>
            <person name="Ding S.J."/>
            <person name="Wang X.J."/>
            <person name="Zhu J.G."/>
            <person name="Ruan X.D."/>
            <person name="Zhao L."/>
            <person name="Wei J.T."/>
            <person name="Ye R.Z."/>
            <person name="Que T.C."/>
            <person name="Du C.H."/>
            <person name="Zhou Y.H."/>
            <person name="Cheng J.X."/>
            <person name="Dai P.F."/>
            <person name="Guo W.B."/>
            <person name="Han X.H."/>
            <person name="Huang E.J."/>
            <person name="Li L.F."/>
            <person name="Wei W."/>
            <person name="Gao Y.C."/>
            <person name="Liu J.Z."/>
            <person name="Shao H.Z."/>
            <person name="Wang X."/>
            <person name="Wang C.C."/>
            <person name="Yang T.C."/>
            <person name="Huo Q.B."/>
            <person name="Li W."/>
            <person name="Chen H.Y."/>
            <person name="Chen S.E."/>
            <person name="Zhou L.G."/>
            <person name="Ni X.B."/>
            <person name="Tian J.H."/>
            <person name="Sheng Y."/>
            <person name="Liu T."/>
            <person name="Pan Y.S."/>
            <person name="Xia L.Y."/>
            <person name="Li J."/>
            <person name="Zhao F."/>
            <person name="Cao W.C."/>
        </authorList>
    </citation>
    <scope>NUCLEOTIDE SEQUENCE</scope>
    <source>
        <strain evidence="2">Rmic-2018</strain>
    </source>
</reference>
<reference evidence="2" key="2">
    <citation type="submission" date="2021-09" db="EMBL/GenBank/DDBJ databases">
        <authorList>
            <person name="Jia N."/>
            <person name="Wang J."/>
            <person name="Shi W."/>
            <person name="Du L."/>
            <person name="Sun Y."/>
            <person name="Zhan W."/>
            <person name="Jiang J."/>
            <person name="Wang Q."/>
            <person name="Zhang B."/>
            <person name="Ji P."/>
            <person name="Sakyi L.B."/>
            <person name="Cui X."/>
            <person name="Yuan T."/>
            <person name="Jiang B."/>
            <person name="Yang W."/>
            <person name="Lam T.T.-Y."/>
            <person name="Chang Q."/>
            <person name="Ding S."/>
            <person name="Wang X."/>
            <person name="Zhu J."/>
            <person name="Ruan X."/>
            <person name="Zhao L."/>
            <person name="Wei J."/>
            <person name="Que T."/>
            <person name="Du C."/>
            <person name="Cheng J."/>
            <person name="Dai P."/>
            <person name="Han X."/>
            <person name="Huang E."/>
            <person name="Gao Y."/>
            <person name="Liu J."/>
            <person name="Shao H."/>
            <person name="Ye R."/>
            <person name="Li L."/>
            <person name="Wei W."/>
            <person name="Wang X."/>
            <person name="Wang C."/>
            <person name="Huo Q."/>
            <person name="Li W."/>
            <person name="Guo W."/>
            <person name="Chen H."/>
            <person name="Chen S."/>
            <person name="Zhou L."/>
            <person name="Zhou L."/>
            <person name="Ni X."/>
            <person name="Tian J."/>
            <person name="Zhou Y."/>
            <person name="Sheng Y."/>
            <person name="Liu T."/>
            <person name="Pan Y."/>
            <person name="Xia L."/>
            <person name="Li J."/>
            <person name="Zhao F."/>
            <person name="Cao W."/>
        </authorList>
    </citation>
    <scope>NUCLEOTIDE SEQUENCE</scope>
    <source>
        <strain evidence="2">Rmic-2018</strain>
        <tissue evidence="2">Larvae</tissue>
    </source>
</reference>
<evidence type="ECO:0000313" key="3">
    <source>
        <dbReference type="Proteomes" id="UP000821866"/>
    </source>
</evidence>
<protein>
    <submittedName>
        <fullName evidence="2">Uncharacterized protein</fullName>
    </submittedName>
</protein>
<dbReference type="EMBL" id="JABSTU010000002">
    <property type="protein sequence ID" value="KAH8037612.1"/>
    <property type="molecule type" value="Genomic_DNA"/>
</dbReference>
<sequence>MLLALDAVSQQQQLSTILVPIVCSVFALVIVALGIAYHMHTRNQLRIEVADFDFNEPPMDDLVEKTFVDRLRSALLQALVGSAEDVAETDSNVSPMASNIRHPVAVSREELHLVRRSYGTIA</sequence>
<name>A0A9J6ETS7_RHIMP</name>
<gene>
    <name evidence="2" type="ORF">HPB51_015046</name>
</gene>
<evidence type="ECO:0000256" key="1">
    <source>
        <dbReference type="SAM" id="Phobius"/>
    </source>
</evidence>
<dbReference type="AlphaFoldDB" id="A0A9J6ETS7"/>
<feature type="transmembrane region" description="Helical" evidence="1">
    <location>
        <begin position="17"/>
        <end position="37"/>
    </location>
</feature>
<dbReference type="VEuPathDB" id="VectorBase:LOC119179371"/>
<comment type="caution">
    <text evidence="2">The sequence shown here is derived from an EMBL/GenBank/DDBJ whole genome shotgun (WGS) entry which is preliminary data.</text>
</comment>
<organism evidence="2 3">
    <name type="scientific">Rhipicephalus microplus</name>
    <name type="common">Cattle tick</name>
    <name type="synonym">Boophilus microplus</name>
    <dbReference type="NCBI Taxonomy" id="6941"/>
    <lineage>
        <taxon>Eukaryota</taxon>
        <taxon>Metazoa</taxon>
        <taxon>Ecdysozoa</taxon>
        <taxon>Arthropoda</taxon>
        <taxon>Chelicerata</taxon>
        <taxon>Arachnida</taxon>
        <taxon>Acari</taxon>
        <taxon>Parasitiformes</taxon>
        <taxon>Ixodida</taxon>
        <taxon>Ixodoidea</taxon>
        <taxon>Ixodidae</taxon>
        <taxon>Rhipicephalinae</taxon>
        <taxon>Rhipicephalus</taxon>
        <taxon>Boophilus</taxon>
    </lineage>
</organism>
<accession>A0A9J6ETS7</accession>